<comment type="caution">
    <text evidence="1">The sequence shown here is derived from an EMBL/GenBank/DDBJ whole genome shotgun (WGS) entry which is preliminary data.</text>
</comment>
<dbReference type="EMBL" id="LJIJ01000030">
    <property type="protein sequence ID" value="ODN05085.1"/>
    <property type="molecule type" value="Genomic_DNA"/>
</dbReference>
<protein>
    <submittedName>
        <fullName evidence="1">Uncharacterized protein</fullName>
    </submittedName>
</protein>
<gene>
    <name evidence="1" type="ORF">Ocin01_01571</name>
</gene>
<dbReference type="Proteomes" id="UP000094527">
    <property type="component" value="Unassembled WGS sequence"/>
</dbReference>
<proteinExistence type="predicted"/>
<evidence type="ECO:0000313" key="2">
    <source>
        <dbReference type="Proteomes" id="UP000094527"/>
    </source>
</evidence>
<accession>A0A1D2NIZ1</accession>
<reference evidence="1 2" key="1">
    <citation type="journal article" date="2016" name="Genome Biol. Evol.">
        <title>Gene Family Evolution Reflects Adaptation to Soil Environmental Stressors in the Genome of the Collembolan Orchesella cincta.</title>
        <authorList>
            <person name="Faddeeva-Vakhrusheva A."/>
            <person name="Derks M.F."/>
            <person name="Anvar S.Y."/>
            <person name="Agamennone V."/>
            <person name="Suring W."/>
            <person name="Smit S."/>
            <person name="van Straalen N.M."/>
            <person name="Roelofs D."/>
        </authorList>
    </citation>
    <scope>NUCLEOTIDE SEQUENCE [LARGE SCALE GENOMIC DNA]</scope>
    <source>
        <tissue evidence="1">Mixed pool</tissue>
    </source>
</reference>
<organism evidence="1 2">
    <name type="scientific">Orchesella cincta</name>
    <name type="common">Springtail</name>
    <name type="synonym">Podura cincta</name>
    <dbReference type="NCBI Taxonomy" id="48709"/>
    <lineage>
        <taxon>Eukaryota</taxon>
        <taxon>Metazoa</taxon>
        <taxon>Ecdysozoa</taxon>
        <taxon>Arthropoda</taxon>
        <taxon>Hexapoda</taxon>
        <taxon>Collembola</taxon>
        <taxon>Entomobryomorpha</taxon>
        <taxon>Entomobryoidea</taxon>
        <taxon>Orchesellidae</taxon>
        <taxon>Orchesellinae</taxon>
        <taxon>Orchesella</taxon>
    </lineage>
</organism>
<keyword evidence="2" id="KW-1185">Reference proteome</keyword>
<name>A0A1D2NIZ1_ORCCI</name>
<dbReference type="AlphaFoldDB" id="A0A1D2NIZ1"/>
<evidence type="ECO:0000313" key="1">
    <source>
        <dbReference type="EMBL" id="ODN05085.1"/>
    </source>
</evidence>
<sequence length="83" mass="9556">MMNKTEKKKKISRKVYMQLHTKKIFWLSSFASLNVSSPPVKSGLLRQEARTERNAASAKALARRLPTRNKVSLQLWRSAVKTQ</sequence>